<evidence type="ECO:0000256" key="1">
    <source>
        <dbReference type="SAM" id="MobiDB-lite"/>
    </source>
</evidence>
<evidence type="ECO:0000313" key="2">
    <source>
        <dbReference type="EMBL" id="KAL3290463.1"/>
    </source>
</evidence>
<keyword evidence="3" id="KW-1185">Reference proteome</keyword>
<name>A0ABD2PHY0_9CUCU</name>
<dbReference type="Proteomes" id="UP001516400">
    <property type="component" value="Unassembled WGS sequence"/>
</dbReference>
<feature type="compositionally biased region" description="Basic and acidic residues" evidence="1">
    <location>
        <begin position="174"/>
        <end position="206"/>
    </location>
</feature>
<protein>
    <submittedName>
        <fullName evidence="2">Uncharacterized protein</fullName>
    </submittedName>
</protein>
<gene>
    <name evidence="2" type="ORF">HHI36_023804</name>
</gene>
<evidence type="ECO:0000313" key="3">
    <source>
        <dbReference type="Proteomes" id="UP001516400"/>
    </source>
</evidence>
<reference evidence="2 3" key="1">
    <citation type="journal article" date="2021" name="BMC Biol.">
        <title>Horizontally acquired antibacterial genes associated with adaptive radiation of ladybird beetles.</title>
        <authorList>
            <person name="Li H.S."/>
            <person name="Tang X.F."/>
            <person name="Huang Y.H."/>
            <person name="Xu Z.Y."/>
            <person name="Chen M.L."/>
            <person name="Du X.Y."/>
            <person name="Qiu B.Y."/>
            <person name="Chen P.T."/>
            <person name="Zhang W."/>
            <person name="Slipinski A."/>
            <person name="Escalona H.E."/>
            <person name="Waterhouse R.M."/>
            <person name="Zwick A."/>
            <person name="Pang H."/>
        </authorList>
    </citation>
    <scope>NUCLEOTIDE SEQUENCE [LARGE SCALE GENOMIC DNA]</scope>
    <source>
        <strain evidence="2">SYSU2018</strain>
    </source>
</reference>
<dbReference type="AlphaFoldDB" id="A0ABD2PHY0"/>
<accession>A0ABD2PHY0</accession>
<feature type="region of interest" description="Disordered" evidence="1">
    <location>
        <begin position="130"/>
        <end position="242"/>
    </location>
</feature>
<sequence length="242" mass="27918">MVRLVFRPYTQFRRSICTSESLRTSIRVSPDFVLTRHSSPSFGSQRVRSWCASSRNENETPRECGTIRRDRPSSLCSRETNFYFHYAFRFSVIPMTRAHARLLGPCFKTGPEITQSYSVADRRFEEVCPRTPRRTAATGRDRHQVRSSTRRTSLPRAGRELKSRPPPSVNRRASRSDNRVSESDGEPRSRATLRTVDRHPTDRDVLLGRSARVRNRLVTRRAQATRTSPVTPTRHSDDSVRD</sequence>
<proteinExistence type="predicted"/>
<comment type="caution">
    <text evidence="2">The sequence shown here is derived from an EMBL/GenBank/DDBJ whole genome shotgun (WGS) entry which is preliminary data.</text>
</comment>
<organism evidence="2 3">
    <name type="scientific">Cryptolaemus montrouzieri</name>
    <dbReference type="NCBI Taxonomy" id="559131"/>
    <lineage>
        <taxon>Eukaryota</taxon>
        <taxon>Metazoa</taxon>
        <taxon>Ecdysozoa</taxon>
        <taxon>Arthropoda</taxon>
        <taxon>Hexapoda</taxon>
        <taxon>Insecta</taxon>
        <taxon>Pterygota</taxon>
        <taxon>Neoptera</taxon>
        <taxon>Endopterygota</taxon>
        <taxon>Coleoptera</taxon>
        <taxon>Polyphaga</taxon>
        <taxon>Cucujiformia</taxon>
        <taxon>Coccinelloidea</taxon>
        <taxon>Coccinellidae</taxon>
        <taxon>Scymninae</taxon>
        <taxon>Scymnini</taxon>
        <taxon>Cryptolaemus</taxon>
    </lineage>
</organism>
<feature type="compositionally biased region" description="Polar residues" evidence="1">
    <location>
        <begin position="222"/>
        <end position="233"/>
    </location>
</feature>
<dbReference type="EMBL" id="JABFTP020000186">
    <property type="protein sequence ID" value="KAL3290463.1"/>
    <property type="molecule type" value="Genomic_DNA"/>
</dbReference>